<proteinExistence type="inferred from homology"/>
<evidence type="ECO:0000313" key="4">
    <source>
        <dbReference type="EMBL" id="KAK9290960.1"/>
    </source>
</evidence>
<dbReference type="SMART" id="SM00733">
    <property type="entry name" value="Mterf"/>
    <property type="match status" value="2"/>
</dbReference>
<gene>
    <name evidence="4" type="ORF">L1049_009141</name>
</gene>
<sequence length="264" mass="30299">MKEISSMFLQFPEVQVGKFVCNLRQGFLFLKEIEMEAIEIGIIVRSHPLLMGSCVLKKTNSLLANLNIGKKRLCGIIMDNPQEMKNWVLGSRIKPIPNSGEDLKSQIERTKFLLDLGFVMHSNEMKKALKEFRGRGGELRERFDCFVKAGLDREDVSRIIKVAPQVLNQSKDVIDSKIDFLVNGLDYPISTLVTFPAYISYTIQRVKLRVSMYNWLKDQKTVEPGLALSTIISCTDKIFLGRYVNHHPIGPQVWQHLKKRIYPE</sequence>
<keyword evidence="5" id="KW-1185">Reference proteome</keyword>
<dbReference type="PANTHER" id="PTHR13068:SF38">
    <property type="entry name" value="TRANSCRIPTION TERMINATION FACTOR FAMILY PROTEIN"/>
    <property type="match status" value="1"/>
</dbReference>
<evidence type="ECO:0000256" key="2">
    <source>
        <dbReference type="ARBA" id="ARBA00022472"/>
    </source>
</evidence>
<dbReference type="InterPro" id="IPR003690">
    <property type="entry name" value="MTERF"/>
</dbReference>
<reference evidence="4 5" key="1">
    <citation type="journal article" date="2024" name="Plant J.">
        <title>Genome sequences and population genomics reveal climatic adaptation and genomic divergence between two closely related sweetgum species.</title>
        <authorList>
            <person name="Xu W.Q."/>
            <person name="Ren C.Q."/>
            <person name="Zhang X.Y."/>
            <person name="Comes H.P."/>
            <person name="Liu X.H."/>
            <person name="Li Y.G."/>
            <person name="Kettle C.J."/>
            <person name="Jalonen R."/>
            <person name="Gaisberger H."/>
            <person name="Ma Y.Z."/>
            <person name="Qiu Y.X."/>
        </authorList>
    </citation>
    <scope>NUCLEOTIDE SEQUENCE [LARGE SCALE GENOMIC DNA]</scope>
    <source>
        <strain evidence="4">Hangzhou</strain>
    </source>
</reference>
<dbReference type="GO" id="GO:0006353">
    <property type="term" value="P:DNA-templated transcription termination"/>
    <property type="evidence" value="ECO:0007669"/>
    <property type="project" value="UniProtKB-KW"/>
</dbReference>
<evidence type="ECO:0000256" key="1">
    <source>
        <dbReference type="ARBA" id="ARBA00007692"/>
    </source>
</evidence>
<evidence type="ECO:0000313" key="5">
    <source>
        <dbReference type="Proteomes" id="UP001415857"/>
    </source>
</evidence>
<dbReference type="Gene3D" id="1.25.70.10">
    <property type="entry name" value="Transcription termination factor 3, mitochondrial"/>
    <property type="match status" value="1"/>
</dbReference>
<dbReference type="FunFam" id="1.25.70.10:FF:000014">
    <property type="entry name" value="Transcription termination factor MTEF18, mitochondrial"/>
    <property type="match status" value="1"/>
</dbReference>
<keyword evidence="2" id="KW-0806">Transcription termination</keyword>
<keyword evidence="2" id="KW-0804">Transcription</keyword>
<dbReference type="InterPro" id="IPR038538">
    <property type="entry name" value="MTERF_sf"/>
</dbReference>
<dbReference type="Pfam" id="PF02536">
    <property type="entry name" value="mTERF"/>
    <property type="match status" value="2"/>
</dbReference>
<comment type="caution">
    <text evidence="4">The sequence shown here is derived from an EMBL/GenBank/DDBJ whole genome shotgun (WGS) entry which is preliminary data.</text>
</comment>
<evidence type="ECO:0000256" key="3">
    <source>
        <dbReference type="ARBA" id="ARBA00022946"/>
    </source>
</evidence>
<dbReference type="Proteomes" id="UP001415857">
    <property type="component" value="Unassembled WGS sequence"/>
</dbReference>
<dbReference type="AlphaFoldDB" id="A0AAP0SAS6"/>
<keyword evidence="3" id="KW-0809">Transit peptide</keyword>
<name>A0AAP0SAS6_LIQFO</name>
<keyword evidence="2" id="KW-0805">Transcription regulation</keyword>
<dbReference type="PANTHER" id="PTHR13068">
    <property type="entry name" value="CGI-12 PROTEIN-RELATED"/>
    <property type="match status" value="1"/>
</dbReference>
<dbReference type="GO" id="GO:0003676">
    <property type="term" value="F:nucleic acid binding"/>
    <property type="evidence" value="ECO:0007669"/>
    <property type="project" value="InterPro"/>
</dbReference>
<organism evidence="4 5">
    <name type="scientific">Liquidambar formosana</name>
    <name type="common">Formosan gum</name>
    <dbReference type="NCBI Taxonomy" id="63359"/>
    <lineage>
        <taxon>Eukaryota</taxon>
        <taxon>Viridiplantae</taxon>
        <taxon>Streptophyta</taxon>
        <taxon>Embryophyta</taxon>
        <taxon>Tracheophyta</taxon>
        <taxon>Spermatophyta</taxon>
        <taxon>Magnoliopsida</taxon>
        <taxon>eudicotyledons</taxon>
        <taxon>Gunneridae</taxon>
        <taxon>Pentapetalae</taxon>
        <taxon>Saxifragales</taxon>
        <taxon>Altingiaceae</taxon>
        <taxon>Liquidambar</taxon>
    </lineage>
</organism>
<accession>A0AAP0SAS6</accession>
<comment type="similarity">
    <text evidence="1">Belongs to the mTERF family.</text>
</comment>
<protein>
    <submittedName>
        <fullName evidence="4">Uncharacterized protein</fullName>
    </submittedName>
</protein>
<dbReference type="EMBL" id="JBBPBK010000002">
    <property type="protein sequence ID" value="KAK9290960.1"/>
    <property type="molecule type" value="Genomic_DNA"/>
</dbReference>